<keyword evidence="10" id="KW-1185">Reference proteome</keyword>
<evidence type="ECO:0000256" key="7">
    <source>
        <dbReference type="ARBA" id="ARBA00023136"/>
    </source>
</evidence>
<name>A0A8X8Z5G1_SALSN</name>
<dbReference type="GO" id="GO:0016020">
    <property type="term" value="C:membrane"/>
    <property type="evidence" value="ECO:0007669"/>
    <property type="project" value="UniProtKB-SubCell"/>
</dbReference>
<accession>A0A8X8Z5G1</accession>
<evidence type="ECO:0000256" key="1">
    <source>
        <dbReference type="ARBA" id="ARBA00004370"/>
    </source>
</evidence>
<dbReference type="InterPro" id="IPR023395">
    <property type="entry name" value="MCP_dom_sf"/>
</dbReference>
<proteinExistence type="inferred from homology"/>
<evidence type="ECO:0000256" key="3">
    <source>
        <dbReference type="ARBA" id="ARBA00022448"/>
    </source>
</evidence>
<dbReference type="AlphaFoldDB" id="A0A8X8Z5G1"/>
<evidence type="ECO:0000256" key="6">
    <source>
        <dbReference type="ARBA" id="ARBA00022989"/>
    </source>
</evidence>
<keyword evidence="7" id="KW-0472">Membrane</keyword>
<organism evidence="9">
    <name type="scientific">Salvia splendens</name>
    <name type="common">Scarlet sage</name>
    <dbReference type="NCBI Taxonomy" id="180675"/>
    <lineage>
        <taxon>Eukaryota</taxon>
        <taxon>Viridiplantae</taxon>
        <taxon>Streptophyta</taxon>
        <taxon>Embryophyta</taxon>
        <taxon>Tracheophyta</taxon>
        <taxon>Spermatophyta</taxon>
        <taxon>Magnoliopsida</taxon>
        <taxon>eudicotyledons</taxon>
        <taxon>Gunneridae</taxon>
        <taxon>Pentapetalae</taxon>
        <taxon>asterids</taxon>
        <taxon>lamiids</taxon>
        <taxon>Lamiales</taxon>
        <taxon>Lamiaceae</taxon>
        <taxon>Nepetoideae</taxon>
        <taxon>Mentheae</taxon>
        <taxon>Salviinae</taxon>
        <taxon>Salvia</taxon>
        <taxon>Salvia subgen. Calosphace</taxon>
        <taxon>core Calosphace</taxon>
    </lineage>
</organism>
<sequence length="425" mass="46239">MKVLSSCRDLHQTRLTDSRGTTSSPVPASKSRPGLVSAYDPELYSHQFGPSAAPQPPYTYTDSYALLRSPYAGPQNLPLPPYKPDRDQLHHDHQPIAYQQPPLTAAAAANLPHQNYQPVGQQRRTGKPPFGWPQPPLQHSPSCWCPPTATPLPTAAVPISAPANGFVILRGLVMHSPPIGGFWKEDHPNENELLLVQDFFGYTEDVVTEGAADDTYIKMGPEKDNNEFIEKDIDSPQNDTSSGNREIFAGQVASGDVDFGKSYERIGGYGGPRGSFRCGFSNGDEGEGDHPRRPLDHRSRIGCDYESKREGAGCGTWGTWTDEMVNVAGGISCSFSKLLMKPIDAVKLQVRILSAVCGLYMGSIPERVGQFLSHGLQAGISEVTKIALLNVAHSISELLVESVESLLGTFLGTTKIGCEVLIQRW</sequence>
<comment type="caution">
    <text evidence="9">The sequence shown here is derived from an EMBL/GenBank/DDBJ whole genome shotgun (WGS) entry which is preliminary data.</text>
</comment>
<evidence type="ECO:0000256" key="2">
    <source>
        <dbReference type="ARBA" id="ARBA00006375"/>
    </source>
</evidence>
<keyword evidence="6" id="KW-1133">Transmembrane helix</keyword>
<evidence type="ECO:0000256" key="5">
    <source>
        <dbReference type="ARBA" id="ARBA00022737"/>
    </source>
</evidence>
<feature type="compositionally biased region" description="Basic and acidic residues" evidence="8">
    <location>
        <begin position="8"/>
        <end position="17"/>
    </location>
</feature>
<evidence type="ECO:0000256" key="8">
    <source>
        <dbReference type="SAM" id="MobiDB-lite"/>
    </source>
</evidence>
<protein>
    <submittedName>
        <fullName evidence="9">Uncharacterized protein</fullName>
    </submittedName>
</protein>
<evidence type="ECO:0000313" key="10">
    <source>
        <dbReference type="Proteomes" id="UP000298416"/>
    </source>
</evidence>
<keyword evidence="3" id="KW-0813">Transport</keyword>
<reference evidence="9" key="1">
    <citation type="submission" date="2018-01" db="EMBL/GenBank/DDBJ databases">
        <authorList>
            <person name="Mao J.F."/>
        </authorList>
    </citation>
    <scope>NUCLEOTIDE SEQUENCE</scope>
    <source>
        <strain evidence="9">Huo1</strain>
        <tissue evidence="9">Leaf</tissue>
    </source>
</reference>
<comment type="similarity">
    <text evidence="2">Belongs to the mitochondrial carrier (TC 2.A.29) family.</text>
</comment>
<keyword evidence="5" id="KW-0677">Repeat</keyword>
<dbReference type="Proteomes" id="UP000298416">
    <property type="component" value="Unassembled WGS sequence"/>
</dbReference>
<comment type="subcellular location">
    <subcellularLocation>
        <location evidence="1">Membrane</location>
    </subcellularLocation>
</comment>
<gene>
    <name evidence="9" type="ORF">SASPL_146708</name>
</gene>
<feature type="region of interest" description="Disordered" evidence="8">
    <location>
        <begin position="1"/>
        <end position="38"/>
    </location>
</feature>
<evidence type="ECO:0000256" key="4">
    <source>
        <dbReference type="ARBA" id="ARBA00022692"/>
    </source>
</evidence>
<dbReference type="EMBL" id="PNBA02000018">
    <property type="protein sequence ID" value="KAG6392486.1"/>
    <property type="molecule type" value="Genomic_DNA"/>
</dbReference>
<dbReference type="PANTHER" id="PTHR45667">
    <property type="entry name" value="S-ADENOSYLMETHIONINE MITOCHONDRIAL CARRIER PROTEIN"/>
    <property type="match status" value="1"/>
</dbReference>
<evidence type="ECO:0000313" key="9">
    <source>
        <dbReference type="EMBL" id="KAG6392486.1"/>
    </source>
</evidence>
<keyword evidence="4" id="KW-0812">Transmembrane</keyword>
<dbReference type="SUPFAM" id="SSF103506">
    <property type="entry name" value="Mitochondrial carrier"/>
    <property type="match status" value="1"/>
</dbReference>
<reference evidence="9" key="2">
    <citation type="submission" date="2020-08" db="EMBL/GenBank/DDBJ databases">
        <title>Plant Genome Project.</title>
        <authorList>
            <person name="Zhang R.-G."/>
        </authorList>
    </citation>
    <scope>NUCLEOTIDE SEQUENCE</scope>
    <source>
        <strain evidence="9">Huo1</strain>
        <tissue evidence="9">Leaf</tissue>
    </source>
</reference>